<dbReference type="AlphaFoldDB" id="A0A1J9Q5W3"/>
<dbReference type="PANTHER" id="PTHR43881">
    <property type="entry name" value="GAMMA-GLUTAMYLTRANSPEPTIDASE (AFU_ORTHOLOGUE AFUA_4G13580)"/>
    <property type="match status" value="1"/>
</dbReference>
<reference evidence="1 2" key="1">
    <citation type="submission" date="2015-07" db="EMBL/GenBank/DDBJ databases">
        <title>Emmonsia species relationships and genome sequence.</title>
        <authorList>
            <consortium name="The Broad Institute Genomics Platform"/>
            <person name="Cuomo C.A."/>
            <person name="Munoz J.F."/>
            <person name="Imamovic A."/>
            <person name="Priest M.E."/>
            <person name="Young S."/>
            <person name="Clay O.K."/>
            <person name="McEwen J.G."/>
        </authorList>
    </citation>
    <scope>NUCLEOTIDE SEQUENCE [LARGE SCALE GENOMIC DNA]</scope>
    <source>
        <strain evidence="1 2">UAMH 9510</strain>
    </source>
</reference>
<dbReference type="InterPro" id="IPR029055">
    <property type="entry name" value="Ntn_hydrolases_N"/>
</dbReference>
<comment type="caution">
    <text evidence="1">The sequence shown here is derived from an EMBL/GenBank/DDBJ whole genome shotgun (WGS) entry which is preliminary data.</text>
</comment>
<accession>A0A1J9Q5W3</accession>
<dbReference type="PRINTS" id="PR01210">
    <property type="entry name" value="GGTRANSPTASE"/>
</dbReference>
<sequence>MPLNSRDVFSAPEPRFSAFPSRRSVVHSTKGIVSCTQPLAAAAGQRILRDGGNAADAAVACAAALNITEPASTGIGGDMFCLFYNAKTKQVHALNGSGRAAGNISLDLMRKELGLAPGEDGKIPMTSVHAVTTPGAAAGWVDTVERFGSGKLSLEQILTPAIELGEEGFPVSEFASSFVCCLLL</sequence>
<name>A0A1J9Q5W3_9EURO</name>
<dbReference type="Proteomes" id="UP000182235">
    <property type="component" value="Unassembled WGS sequence"/>
</dbReference>
<protein>
    <recommendedName>
        <fullName evidence="3">Gamma-glutamyltransferase</fullName>
    </recommendedName>
</protein>
<dbReference type="VEuPathDB" id="FungiDB:AJ78_08480"/>
<evidence type="ECO:0008006" key="3">
    <source>
        <dbReference type="Google" id="ProtNLM"/>
    </source>
</evidence>
<proteinExistence type="predicted"/>
<evidence type="ECO:0000313" key="1">
    <source>
        <dbReference type="EMBL" id="OJD10533.1"/>
    </source>
</evidence>
<dbReference type="EMBL" id="LGRN01000764">
    <property type="protein sequence ID" value="OJD10533.1"/>
    <property type="molecule type" value="Genomic_DNA"/>
</dbReference>
<dbReference type="OrthoDB" id="2015213at2759"/>
<dbReference type="STRING" id="1447872.A0A1J9Q5W3"/>
<keyword evidence="2" id="KW-1185">Reference proteome</keyword>
<dbReference type="InterPro" id="IPR052896">
    <property type="entry name" value="GGT-like_enzyme"/>
</dbReference>
<dbReference type="PANTHER" id="PTHR43881:SF1">
    <property type="entry name" value="GAMMA-GLUTAMYLTRANSPEPTIDASE (AFU_ORTHOLOGUE AFUA_4G13580)"/>
    <property type="match status" value="1"/>
</dbReference>
<dbReference type="SUPFAM" id="SSF56235">
    <property type="entry name" value="N-terminal nucleophile aminohydrolases (Ntn hydrolases)"/>
    <property type="match status" value="1"/>
</dbReference>
<gene>
    <name evidence="1" type="ORF">AJ78_08480</name>
</gene>
<organism evidence="1 2">
    <name type="scientific">Emergomyces pasteurianus Ep9510</name>
    <dbReference type="NCBI Taxonomy" id="1447872"/>
    <lineage>
        <taxon>Eukaryota</taxon>
        <taxon>Fungi</taxon>
        <taxon>Dikarya</taxon>
        <taxon>Ascomycota</taxon>
        <taxon>Pezizomycotina</taxon>
        <taxon>Eurotiomycetes</taxon>
        <taxon>Eurotiomycetidae</taxon>
        <taxon>Onygenales</taxon>
        <taxon>Ajellomycetaceae</taxon>
        <taxon>Emergomyces</taxon>
    </lineage>
</organism>
<evidence type="ECO:0000313" key="2">
    <source>
        <dbReference type="Proteomes" id="UP000182235"/>
    </source>
</evidence>
<dbReference type="Pfam" id="PF01019">
    <property type="entry name" value="G_glu_transpept"/>
    <property type="match status" value="1"/>
</dbReference>